<sequence>MFFNDRICEMFLGAWRTYTSILYDANEAVSDPSSTATPRSVMDRVPEIARLIFAHVSSDTLFDHAGLNKWFFETCFPKAEWEFERDWQRRAVGGKWYRFDNVIIADRRSGHMGGGVSKPMDLAFKLPVPERWLTDLKDRILANYAGPVSIVDPSHMLSRPVITYISRQTAAHRRLKGEIHEQLVAELQTLEQDRIAEVHIEEFTDADSKDEQVAKLSRTTILIGLHGNGLTNLIWMTPDPRGRSTVYEIQQKGLFIDDYAVLSEALGIKHWIIGGRTDSE</sequence>
<dbReference type="EMBL" id="JASBWR010000014">
    <property type="protein sequence ID" value="KAJ9110104.1"/>
    <property type="molecule type" value="Genomic_DNA"/>
</dbReference>
<keyword evidence="2" id="KW-1185">Reference proteome</keyword>
<evidence type="ECO:0000313" key="2">
    <source>
        <dbReference type="Proteomes" id="UP001241377"/>
    </source>
</evidence>
<organism evidence="1 2">
    <name type="scientific">Naganishia cerealis</name>
    <dbReference type="NCBI Taxonomy" id="610337"/>
    <lineage>
        <taxon>Eukaryota</taxon>
        <taxon>Fungi</taxon>
        <taxon>Dikarya</taxon>
        <taxon>Basidiomycota</taxon>
        <taxon>Agaricomycotina</taxon>
        <taxon>Tremellomycetes</taxon>
        <taxon>Filobasidiales</taxon>
        <taxon>Filobasidiaceae</taxon>
        <taxon>Naganishia</taxon>
    </lineage>
</organism>
<gene>
    <name evidence="1" type="ORF">QFC19_001775</name>
</gene>
<comment type="caution">
    <text evidence="1">The sequence shown here is derived from an EMBL/GenBank/DDBJ whole genome shotgun (WGS) entry which is preliminary data.</text>
</comment>
<proteinExistence type="predicted"/>
<dbReference type="Proteomes" id="UP001241377">
    <property type="component" value="Unassembled WGS sequence"/>
</dbReference>
<reference evidence="1" key="1">
    <citation type="submission" date="2023-04" db="EMBL/GenBank/DDBJ databases">
        <title>Draft Genome sequencing of Naganishia species isolated from polar environments using Oxford Nanopore Technology.</title>
        <authorList>
            <person name="Leo P."/>
            <person name="Venkateswaran K."/>
        </authorList>
    </citation>
    <scope>NUCLEOTIDE SEQUENCE</scope>
    <source>
        <strain evidence="1">MNA-CCFEE 5261</strain>
    </source>
</reference>
<name>A0ACC2WFW4_9TREE</name>
<accession>A0ACC2WFW4</accession>
<protein>
    <submittedName>
        <fullName evidence="1">Uncharacterized protein</fullName>
    </submittedName>
</protein>
<evidence type="ECO:0000313" key="1">
    <source>
        <dbReference type="EMBL" id="KAJ9110104.1"/>
    </source>
</evidence>